<evidence type="ECO:0000256" key="1">
    <source>
        <dbReference type="ARBA" id="ARBA00023002"/>
    </source>
</evidence>
<reference evidence="3 4" key="1">
    <citation type="submission" date="2019-03" db="EMBL/GenBank/DDBJ databases">
        <title>Rhodosporidium diobovatum UCD-FST 08-225 genome sequencing, assembly, and annotation.</title>
        <authorList>
            <person name="Fakankun I.U."/>
            <person name="Fristensky B."/>
            <person name="Levin D.B."/>
        </authorList>
    </citation>
    <scope>NUCLEOTIDE SEQUENCE [LARGE SCALE GENOMIC DNA]</scope>
    <source>
        <strain evidence="3 4">UCD-FST 08-225</strain>
    </source>
</reference>
<dbReference type="Gene3D" id="3.20.20.100">
    <property type="entry name" value="NADP-dependent oxidoreductase domain"/>
    <property type="match status" value="1"/>
</dbReference>
<evidence type="ECO:0000313" key="4">
    <source>
        <dbReference type="Proteomes" id="UP000311382"/>
    </source>
</evidence>
<dbReference type="GO" id="GO:0005829">
    <property type="term" value="C:cytosol"/>
    <property type="evidence" value="ECO:0007669"/>
    <property type="project" value="UniProtKB-ARBA"/>
</dbReference>
<protein>
    <submittedName>
        <fullName evidence="3">Aldo keto reductase</fullName>
    </submittedName>
</protein>
<dbReference type="EMBL" id="SOZI01000024">
    <property type="protein sequence ID" value="TNY22485.1"/>
    <property type="molecule type" value="Genomic_DNA"/>
</dbReference>
<keyword evidence="4" id="KW-1185">Reference proteome</keyword>
<evidence type="ECO:0000259" key="2">
    <source>
        <dbReference type="Pfam" id="PF00248"/>
    </source>
</evidence>
<dbReference type="InterPro" id="IPR023210">
    <property type="entry name" value="NADP_OxRdtase_dom"/>
</dbReference>
<dbReference type="CDD" id="cd19079">
    <property type="entry name" value="AKR_EcYajO-like"/>
    <property type="match status" value="1"/>
</dbReference>
<dbReference type="PANTHER" id="PTHR43364">
    <property type="entry name" value="NADH-SPECIFIC METHYLGLYOXAL REDUCTASE-RELATED"/>
    <property type="match status" value="1"/>
</dbReference>
<dbReference type="InterPro" id="IPR036812">
    <property type="entry name" value="NAD(P)_OxRdtase_dom_sf"/>
</dbReference>
<dbReference type="InterPro" id="IPR050523">
    <property type="entry name" value="AKR_Detox_Biosynth"/>
</dbReference>
<gene>
    <name evidence="3" type="ORF">DMC30DRAFT_374127</name>
</gene>
<dbReference type="OrthoDB" id="48988at2759"/>
<keyword evidence="1" id="KW-0560">Oxidoreductase</keyword>
<dbReference type="AlphaFoldDB" id="A0A5C5G0P3"/>
<accession>A0A5C5G0P3</accession>
<comment type="caution">
    <text evidence="3">The sequence shown here is derived from an EMBL/GenBank/DDBJ whole genome shotgun (WGS) entry which is preliminary data.</text>
</comment>
<dbReference type="GO" id="GO:0016491">
    <property type="term" value="F:oxidoreductase activity"/>
    <property type="evidence" value="ECO:0007669"/>
    <property type="project" value="UniProtKB-KW"/>
</dbReference>
<dbReference type="Pfam" id="PF00248">
    <property type="entry name" value="Aldo_ket_red"/>
    <property type="match status" value="1"/>
</dbReference>
<dbReference type="Proteomes" id="UP000311382">
    <property type="component" value="Unassembled WGS sequence"/>
</dbReference>
<feature type="domain" description="NADP-dependent oxidoreductase" evidence="2">
    <location>
        <begin position="24"/>
        <end position="345"/>
    </location>
</feature>
<evidence type="ECO:0000313" key="3">
    <source>
        <dbReference type="EMBL" id="TNY22485.1"/>
    </source>
</evidence>
<dbReference type="STRING" id="5288.A0A5C5G0P3"/>
<organism evidence="3 4">
    <name type="scientific">Rhodotorula diobovata</name>
    <dbReference type="NCBI Taxonomy" id="5288"/>
    <lineage>
        <taxon>Eukaryota</taxon>
        <taxon>Fungi</taxon>
        <taxon>Dikarya</taxon>
        <taxon>Basidiomycota</taxon>
        <taxon>Pucciniomycotina</taxon>
        <taxon>Microbotryomycetes</taxon>
        <taxon>Sporidiobolales</taxon>
        <taxon>Sporidiobolaceae</taxon>
        <taxon>Rhodotorula</taxon>
    </lineage>
</organism>
<dbReference type="PANTHER" id="PTHR43364:SF4">
    <property type="entry name" value="NAD(P)-LINKED OXIDOREDUCTASE SUPERFAMILY PROTEIN"/>
    <property type="match status" value="1"/>
</dbReference>
<dbReference type="SUPFAM" id="SSF51430">
    <property type="entry name" value="NAD(P)-linked oxidoreductase"/>
    <property type="match status" value="1"/>
</dbReference>
<sequence>MPTTLEHKVTEYPRFGKSALRVSKVILGCMSYGNKGWANWVLEGEEALEHFKVAYELGINTWDTANVYSNGDSERLVGQAITKFSIPREHLVIMTKLCMVVADDPHTHPSKIRDPDQSGYVNRHGLSRKHIFDSVDQSLARLGLEYIDVLQVHRLPRDSSIEELMVALHDVVKSGKVRYIGMSSCYAYEFHAMQAFARENKLTQFVSMQPHYSAIYREEEREMFPTCDLFGAAIIPWSPLARGFLTRPHREQDSTERAKSDPNYARFVGLGNEAEEEALHLINEAVEKIAKDRGVSMAQVALAWQFSNPVVTAPIVGSTRIEALREAAAATHLKLTDEEVKAISEPYRPRGILGH</sequence>
<proteinExistence type="predicted"/>
<dbReference type="FunFam" id="3.20.20.100:FF:000004">
    <property type="entry name" value="Oxidoreductase, aldo/keto reductase"/>
    <property type="match status" value="1"/>
</dbReference>
<name>A0A5C5G0P3_9BASI</name>